<dbReference type="InterPro" id="IPR011006">
    <property type="entry name" value="CheY-like_superfamily"/>
</dbReference>
<sequence>MPLINGWQFLENIKERFTSKVIILTSSVDPADVEKAKDFPQVISYQTKPPSRKILQELILG</sequence>
<evidence type="ECO:0000259" key="2">
    <source>
        <dbReference type="PROSITE" id="PS50110"/>
    </source>
</evidence>
<feature type="domain" description="Response regulatory" evidence="2">
    <location>
        <begin position="1"/>
        <end position="61"/>
    </location>
</feature>
<organism evidence="3 4">
    <name type="scientific">Mesonia mobilis</name>
    <dbReference type="NCBI Taxonomy" id="369791"/>
    <lineage>
        <taxon>Bacteria</taxon>
        <taxon>Pseudomonadati</taxon>
        <taxon>Bacteroidota</taxon>
        <taxon>Flavobacteriia</taxon>
        <taxon>Flavobacteriales</taxon>
        <taxon>Flavobacteriaceae</taxon>
        <taxon>Mesonia</taxon>
    </lineage>
</organism>
<evidence type="ECO:0000256" key="1">
    <source>
        <dbReference type="PROSITE-ProRule" id="PRU00169"/>
    </source>
</evidence>
<protein>
    <recommendedName>
        <fullName evidence="2">Response regulatory domain-containing protein</fullName>
    </recommendedName>
</protein>
<evidence type="ECO:0000313" key="4">
    <source>
        <dbReference type="Proteomes" id="UP000615593"/>
    </source>
</evidence>
<dbReference type="SUPFAM" id="SSF52172">
    <property type="entry name" value="CheY-like"/>
    <property type="match status" value="1"/>
</dbReference>
<comment type="caution">
    <text evidence="1">Lacks conserved residue(s) required for the propagation of feature annotation.</text>
</comment>
<keyword evidence="4" id="KW-1185">Reference proteome</keyword>
<gene>
    <name evidence="3" type="ORF">GCM10008088_15120</name>
</gene>
<dbReference type="EMBL" id="BMWY01000003">
    <property type="protein sequence ID" value="GGZ54360.1"/>
    <property type="molecule type" value="Genomic_DNA"/>
</dbReference>
<dbReference type="Gene3D" id="3.40.50.2300">
    <property type="match status" value="1"/>
</dbReference>
<dbReference type="PROSITE" id="PS50110">
    <property type="entry name" value="RESPONSE_REGULATORY"/>
    <property type="match status" value="1"/>
</dbReference>
<proteinExistence type="predicted"/>
<name>A0ABQ3BR68_9FLAO</name>
<dbReference type="Proteomes" id="UP000615593">
    <property type="component" value="Unassembled WGS sequence"/>
</dbReference>
<comment type="caution">
    <text evidence="3">The sequence shown here is derived from an EMBL/GenBank/DDBJ whole genome shotgun (WGS) entry which is preliminary data.</text>
</comment>
<evidence type="ECO:0000313" key="3">
    <source>
        <dbReference type="EMBL" id="GGZ54360.1"/>
    </source>
</evidence>
<reference evidence="4" key="1">
    <citation type="journal article" date="2019" name="Int. J. Syst. Evol. Microbiol.">
        <title>The Global Catalogue of Microorganisms (GCM) 10K type strain sequencing project: providing services to taxonomists for standard genome sequencing and annotation.</title>
        <authorList>
            <consortium name="The Broad Institute Genomics Platform"/>
            <consortium name="The Broad Institute Genome Sequencing Center for Infectious Disease"/>
            <person name="Wu L."/>
            <person name="Ma J."/>
        </authorList>
    </citation>
    <scope>NUCLEOTIDE SEQUENCE [LARGE SCALE GENOMIC DNA]</scope>
    <source>
        <strain evidence="4">KCTC 12708</strain>
    </source>
</reference>
<accession>A0ABQ3BR68</accession>
<dbReference type="InterPro" id="IPR001789">
    <property type="entry name" value="Sig_transdc_resp-reg_receiver"/>
</dbReference>